<comment type="caution">
    <text evidence="1">The sequence shown here is derived from an EMBL/GenBank/DDBJ whole genome shotgun (WGS) entry which is preliminary data.</text>
</comment>
<proteinExistence type="predicted"/>
<evidence type="ECO:0008006" key="3">
    <source>
        <dbReference type="Google" id="ProtNLM"/>
    </source>
</evidence>
<evidence type="ECO:0000313" key="2">
    <source>
        <dbReference type="Proteomes" id="UP001312865"/>
    </source>
</evidence>
<protein>
    <recommendedName>
        <fullName evidence="3">Ribosome biogenesis GTPase</fullName>
    </recommendedName>
</protein>
<dbReference type="RefSeq" id="WP_336588471.1">
    <property type="nucleotide sequence ID" value="NZ_JBBAXC010000018.1"/>
</dbReference>
<dbReference type="Gene3D" id="1.10.40.50">
    <property type="entry name" value="Probable gtpase engc, domain 3"/>
    <property type="match status" value="1"/>
</dbReference>
<dbReference type="EMBL" id="JBBAXC010000018">
    <property type="protein sequence ID" value="MEI5909027.1"/>
    <property type="molecule type" value="Genomic_DNA"/>
</dbReference>
<reference evidence="1 2" key="1">
    <citation type="journal article" date="2018" name="J. Microbiol.">
        <title>Bacillus spongiae sp. nov., isolated from sponge of Jeju Island.</title>
        <authorList>
            <person name="Lee G.E."/>
            <person name="Im W.T."/>
            <person name="Park J.S."/>
        </authorList>
    </citation>
    <scope>NUCLEOTIDE SEQUENCE [LARGE SCALE GENOMIC DNA]</scope>
    <source>
        <strain evidence="1 2">135PIL107-10</strain>
    </source>
</reference>
<name>A0ABU8HIP2_9BACI</name>
<evidence type="ECO:0000313" key="1">
    <source>
        <dbReference type="EMBL" id="MEI5909027.1"/>
    </source>
</evidence>
<dbReference type="Proteomes" id="UP001312865">
    <property type="component" value="Unassembled WGS sequence"/>
</dbReference>
<accession>A0ABU8HIP2</accession>
<sequence>MTFKKKLNEIVDFQVDGHGEIIELSKRCRFSNCSHMKETNCAVKKAINDGVLSKEKFILYYREKNEALYVYNQKNKTKAIEYMKKRDLFRNPPINFE</sequence>
<keyword evidence="2" id="KW-1185">Reference proteome</keyword>
<organism evidence="1 2">
    <name type="scientific">Bacillus spongiae</name>
    <dbReference type="NCBI Taxonomy" id="2683610"/>
    <lineage>
        <taxon>Bacteria</taxon>
        <taxon>Bacillati</taxon>
        <taxon>Bacillota</taxon>
        <taxon>Bacilli</taxon>
        <taxon>Bacillales</taxon>
        <taxon>Bacillaceae</taxon>
        <taxon>Bacillus</taxon>
    </lineage>
</organism>
<gene>
    <name evidence="1" type="ORF">WAK64_18415</name>
</gene>